<proteinExistence type="inferred from homology"/>
<dbReference type="Pfam" id="PF20154">
    <property type="entry name" value="LNT_N"/>
    <property type="match status" value="2"/>
</dbReference>
<evidence type="ECO:0000256" key="2">
    <source>
        <dbReference type="ARBA" id="ARBA00022475"/>
    </source>
</evidence>
<evidence type="ECO:0000313" key="11">
    <source>
        <dbReference type="EMBL" id="WPF25848.1"/>
    </source>
</evidence>
<dbReference type="Pfam" id="PF00795">
    <property type="entry name" value="CN_hydrolase"/>
    <property type="match status" value="1"/>
</dbReference>
<keyword evidence="7 8" id="KW-0012">Acyltransferase</keyword>
<name>A0AAU0Q3E2_9CORY</name>
<feature type="compositionally biased region" description="Basic and acidic residues" evidence="9">
    <location>
        <begin position="165"/>
        <end position="183"/>
    </location>
</feature>
<feature type="domain" description="CN hydrolase" evidence="10">
    <location>
        <begin position="362"/>
        <end position="619"/>
    </location>
</feature>
<protein>
    <recommendedName>
        <fullName evidence="8">Apolipoprotein N-acyltransferase</fullName>
        <shortName evidence="8">ALP N-acyltransferase</shortName>
        <ecNumber evidence="8">2.3.1.269</ecNumber>
    </recommendedName>
</protein>
<evidence type="ECO:0000256" key="9">
    <source>
        <dbReference type="SAM" id="MobiDB-lite"/>
    </source>
</evidence>
<keyword evidence="6 8" id="KW-0472">Membrane</keyword>
<evidence type="ECO:0000313" key="12">
    <source>
        <dbReference type="Proteomes" id="UP001174314"/>
    </source>
</evidence>
<feature type="compositionally biased region" description="Low complexity" evidence="9">
    <location>
        <begin position="313"/>
        <end position="326"/>
    </location>
</feature>
<gene>
    <name evidence="8 11" type="primary">lnt</name>
    <name evidence="11" type="ORF">Q0N40_04805</name>
</gene>
<keyword evidence="3 8" id="KW-0808">Transferase</keyword>
<comment type="subcellular location">
    <subcellularLocation>
        <location evidence="1 8">Cell membrane</location>
        <topology evidence="1 8">Multi-pass membrane protein</topology>
    </subcellularLocation>
</comment>
<evidence type="ECO:0000256" key="7">
    <source>
        <dbReference type="ARBA" id="ARBA00023315"/>
    </source>
</evidence>
<evidence type="ECO:0000259" key="10">
    <source>
        <dbReference type="PROSITE" id="PS50263"/>
    </source>
</evidence>
<feature type="transmembrane region" description="Helical" evidence="8">
    <location>
        <begin position="118"/>
        <end position="140"/>
    </location>
</feature>
<dbReference type="GO" id="GO:0016410">
    <property type="term" value="F:N-acyltransferase activity"/>
    <property type="evidence" value="ECO:0007669"/>
    <property type="project" value="UniProtKB-UniRule"/>
</dbReference>
<feature type="transmembrane region" description="Helical" evidence="8">
    <location>
        <begin position="245"/>
        <end position="266"/>
    </location>
</feature>
<dbReference type="EMBL" id="CP137757">
    <property type="protein sequence ID" value="WPF25848.1"/>
    <property type="molecule type" value="Genomic_DNA"/>
</dbReference>
<dbReference type="InterPro" id="IPR045378">
    <property type="entry name" value="LNT_N"/>
</dbReference>
<dbReference type="RefSeq" id="WP_221923798.1">
    <property type="nucleotide sequence ID" value="NZ_CP137757.1"/>
</dbReference>
<feature type="transmembrane region" description="Helical" evidence="8">
    <location>
        <begin position="194"/>
        <end position="212"/>
    </location>
</feature>
<dbReference type="Gene3D" id="3.60.110.10">
    <property type="entry name" value="Carbon-nitrogen hydrolase"/>
    <property type="match status" value="1"/>
</dbReference>
<keyword evidence="2 8" id="KW-1003">Cell membrane</keyword>
<feature type="region of interest" description="Disordered" evidence="9">
    <location>
        <begin position="150"/>
        <end position="184"/>
    </location>
</feature>
<dbReference type="GO" id="GO:0005886">
    <property type="term" value="C:plasma membrane"/>
    <property type="evidence" value="ECO:0007669"/>
    <property type="project" value="UniProtKB-SubCell"/>
</dbReference>
<comment type="pathway">
    <text evidence="8">Protein modification; lipoprotein biosynthesis (N-acyl transfer).</text>
</comment>
<evidence type="ECO:0000256" key="6">
    <source>
        <dbReference type="ARBA" id="ARBA00023136"/>
    </source>
</evidence>
<evidence type="ECO:0000256" key="1">
    <source>
        <dbReference type="ARBA" id="ARBA00004651"/>
    </source>
</evidence>
<dbReference type="AlphaFoldDB" id="A0AAU0Q3E2"/>
<evidence type="ECO:0000256" key="3">
    <source>
        <dbReference type="ARBA" id="ARBA00022679"/>
    </source>
</evidence>
<dbReference type="GO" id="GO:0042158">
    <property type="term" value="P:lipoprotein biosynthetic process"/>
    <property type="evidence" value="ECO:0007669"/>
    <property type="project" value="UniProtKB-UniRule"/>
</dbReference>
<feature type="transmembrane region" description="Helical" evidence="8">
    <location>
        <begin position="273"/>
        <end position="291"/>
    </location>
</feature>
<feature type="transmembrane region" description="Helical" evidence="8">
    <location>
        <begin position="61"/>
        <end position="79"/>
    </location>
</feature>
<feature type="region of interest" description="Disordered" evidence="9">
    <location>
        <begin position="313"/>
        <end position="337"/>
    </location>
</feature>
<keyword evidence="5 8" id="KW-1133">Transmembrane helix</keyword>
<dbReference type="NCBIfam" id="TIGR00546">
    <property type="entry name" value="lnt"/>
    <property type="match status" value="1"/>
</dbReference>
<feature type="transmembrane region" description="Helical" evidence="8">
    <location>
        <begin position="632"/>
        <end position="651"/>
    </location>
</feature>
<keyword evidence="4 8" id="KW-0812">Transmembrane</keyword>
<dbReference type="Proteomes" id="UP001174314">
    <property type="component" value="Chromosome"/>
</dbReference>
<dbReference type="HAMAP" id="MF_01148">
    <property type="entry name" value="Lnt"/>
    <property type="match status" value="1"/>
</dbReference>
<keyword evidence="12" id="KW-1185">Reference proteome</keyword>
<dbReference type="CDD" id="cd07571">
    <property type="entry name" value="ALP_N-acyl_transferase"/>
    <property type="match status" value="1"/>
</dbReference>
<comment type="similarity">
    <text evidence="8">Belongs to the CN hydrolase family. Apolipoprotein N-acyltransferase subfamily.</text>
</comment>
<feature type="transmembrane region" description="Helical" evidence="8">
    <location>
        <begin position="34"/>
        <end position="55"/>
    </location>
</feature>
<feature type="transmembrane region" description="Helical" evidence="8">
    <location>
        <begin position="86"/>
        <end position="106"/>
    </location>
</feature>
<dbReference type="KEGG" id="cpsk:Q0N40_04805"/>
<dbReference type="InterPro" id="IPR036526">
    <property type="entry name" value="C-N_Hydrolase_sf"/>
</dbReference>
<sequence>MPTPRPRSTPRWDEAAHTPGLYEATHRADRGKRFLYTVIRLSLAAFAGLCVYASYEPNGLWLAAPLGIALLIIALQPWGDKSPAPGAWLGALIAFTQGLITYLFYLPWIGEYVGSLPWIALSIVEALYSLAFGAGTVFLLRAGRAARKREPRVSSARSQNGSSKAARESSTSKKGSSSEDRLSGRGRVRVHRTITANEFLFTVIGIPTWYLAVEYARSHWPFGGFAWTRLAWGQVSGPLLSLARIGGPALITVATVTMGVGIAIIFRRIWIPGLVITLVIPIVAGLAWSQVDAGPNPSTERIDSFAKSNDVAASNNGADNGADNGAQAHESGTQAQSIQMVSKESGITYYQASDSSSPENLVTVAVVQGNVPRLGLDFNDQQRAVLANHRDATLALARRIEDHKSPKPDFVVWPENSSDVDPFLDPLARDEIQQAAEAVGVPILVGTLTHPGDQERNTVVVWDPETGPGERHDKVYLQPFGEYMPWRGFFRHFSSYVDMAGNFSPGDDNGVVHVRSGKTNALIPVGVGTCYEVAFDGAFQHAVEGGAQIFTVPTNNATFGFTDMSYQQLAMSRLRSVEYDRATVVAATSGVSAIIRPDGRVSERTQIFTEGILHAQLPLRSTRTIASYSATIIEWTLCGLGVVVALGAAISQRKPQRVKSK</sequence>
<comment type="catalytic activity">
    <reaction evidence="8">
        <text>N-terminal S-1,2-diacyl-sn-glyceryl-L-cysteinyl-[lipoprotein] + a glycerophospholipid = N-acyl-S-1,2-diacyl-sn-glyceryl-L-cysteinyl-[lipoprotein] + a 2-acyl-sn-glycero-3-phospholipid + H(+)</text>
        <dbReference type="Rhea" id="RHEA:48228"/>
        <dbReference type="Rhea" id="RHEA-COMP:14681"/>
        <dbReference type="Rhea" id="RHEA-COMP:14684"/>
        <dbReference type="ChEBI" id="CHEBI:15378"/>
        <dbReference type="ChEBI" id="CHEBI:136912"/>
        <dbReference type="ChEBI" id="CHEBI:140656"/>
        <dbReference type="ChEBI" id="CHEBI:140657"/>
        <dbReference type="ChEBI" id="CHEBI:140660"/>
        <dbReference type="EC" id="2.3.1.269"/>
    </reaction>
</comment>
<dbReference type="SUPFAM" id="SSF56317">
    <property type="entry name" value="Carbon-nitrogen hydrolase"/>
    <property type="match status" value="1"/>
</dbReference>
<dbReference type="PANTHER" id="PTHR38686">
    <property type="entry name" value="APOLIPOPROTEIN N-ACYLTRANSFERASE"/>
    <property type="match status" value="1"/>
</dbReference>
<dbReference type="EC" id="2.3.1.269" evidence="8"/>
<dbReference type="PROSITE" id="PS50263">
    <property type="entry name" value="CN_HYDROLASE"/>
    <property type="match status" value="1"/>
</dbReference>
<dbReference type="PANTHER" id="PTHR38686:SF1">
    <property type="entry name" value="APOLIPOPROTEIN N-ACYLTRANSFERASE"/>
    <property type="match status" value="1"/>
</dbReference>
<dbReference type="InterPro" id="IPR004563">
    <property type="entry name" value="Apolipo_AcylTrfase"/>
</dbReference>
<comment type="function">
    <text evidence="8">Catalyzes the phospholipid dependent N-acylation of the N-terminal cysteine of apolipoprotein, the last step in lipoprotein maturation.</text>
</comment>
<evidence type="ECO:0000256" key="4">
    <source>
        <dbReference type="ARBA" id="ARBA00022692"/>
    </source>
</evidence>
<evidence type="ECO:0000256" key="5">
    <source>
        <dbReference type="ARBA" id="ARBA00022989"/>
    </source>
</evidence>
<evidence type="ECO:0000256" key="8">
    <source>
        <dbReference type="HAMAP-Rule" id="MF_01148"/>
    </source>
</evidence>
<reference evidence="11 12" key="1">
    <citation type="submission" date="2023-10" db="EMBL/GenBank/DDBJ databases">
        <title>complete genome sequence of Corynebacterium pseudokroppenstedtii P15-C1.</title>
        <authorList>
            <person name="Bruggemann H."/>
            <person name="Poehlein A."/>
        </authorList>
    </citation>
    <scope>NUCLEOTIDE SEQUENCE [LARGE SCALE GENOMIC DNA]</scope>
    <source>
        <strain evidence="11 12">P15_C1</strain>
    </source>
</reference>
<dbReference type="InterPro" id="IPR003010">
    <property type="entry name" value="C-N_Hydrolase"/>
</dbReference>
<accession>A0AAU0Q3E2</accession>
<organism evidence="11 12">
    <name type="scientific">Corynebacterium pseudokroppenstedtii</name>
    <dbReference type="NCBI Taxonomy" id="2804917"/>
    <lineage>
        <taxon>Bacteria</taxon>
        <taxon>Bacillati</taxon>
        <taxon>Actinomycetota</taxon>
        <taxon>Actinomycetes</taxon>
        <taxon>Mycobacteriales</taxon>
        <taxon>Corynebacteriaceae</taxon>
        <taxon>Corynebacterium</taxon>
    </lineage>
</organism>